<feature type="binding site" evidence="8">
    <location>
        <position position="61"/>
    </location>
    <ligand>
        <name>(R)-pantoate</name>
        <dbReference type="ChEBI" id="CHEBI:15980"/>
    </ligand>
</feature>
<gene>
    <name evidence="8" type="primary">panC</name>
    <name evidence="9" type="ORF">FEM33_08770</name>
</gene>
<dbReference type="GO" id="GO:0005524">
    <property type="term" value="F:ATP binding"/>
    <property type="evidence" value="ECO:0007669"/>
    <property type="project" value="UniProtKB-KW"/>
</dbReference>
<evidence type="ECO:0000256" key="5">
    <source>
        <dbReference type="ARBA" id="ARBA00022741"/>
    </source>
</evidence>
<feature type="binding site" evidence="8">
    <location>
        <position position="61"/>
    </location>
    <ligand>
        <name>beta-alanine</name>
        <dbReference type="ChEBI" id="CHEBI:57966"/>
    </ligand>
</feature>
<feature type="binding site" evidence="8">
    <location>
        <begin position="184"/>
        <end position="187"/>
    </location>
    <ligand>
        <name>ATP</name>
        <dbReference type="ChEBI" id="CHEBI:30616"/>
    </ligand>
</feature>
<dbReference type="GO" id="GO:0004592">
    <property type="term" value="F:pantoate-beta-alanine ligase activity"/>
    <property type="evidence" value="ECO:0007669"/>
    <property type="project" value="UniProtKB-UniRule"/>
</dbReference>
<dbReference type="UniPathway" id="UPA00028">
    <property type="reaction ID" value="UER00005"/>
</dbReference>
<dbReference type="GO" id="GO:0005829">
    <property type="term" value="C:cytosol"/>
    <property type="evidence" value="ECO:0007669"/>
    <property type="project" value="TreeGrafter"/>
</dbReference>
<dbReference type="Proteomes" id="UP000323994">
    <property type="component" value="Unassembled WGS sequence"/>
</dbReference>
<dbReference type="NCBIfam" id="TIGR00018">
    <property type="entry name" value="panC"/>
    <property type="match status" value="1"/>
</dbReference>
<dbReference type="InterPro" id="IPR004821">
    <property type="entry name" value="Cyt_trans-like"/>
</dbReference>
<organism evidence="9 10">
    <name type="scientific">Dyadobacter flavalbus</name>
    <dbReference type="NCBI Taxonomy" id="2579942"/>
    <lineage>
        <taxon>Bacteria</taxon>
        <taxon>Pseudomonadati</taxon>
        <taxon>Bacteroidota</taxon>
        <taxon>Cytophagia</taxon>
        <taxon>Cytophagales</taxon>
        <taxon>Spirosomataceae</taxon>
        <taxon>Dyadobacter</taxon>
    </lineage>
</organism>
<dbReference type="OrthoDB" id="9773087at2"/>
<keyword evidence="5 8" id="KW-0547">Nucleotide-binding</keyword>
<evidence type="ECO:0000256" key="4">
    <source>
        <dbReference type="ARBA" id="ARBA00022655"/>
    </source>
</evidence>
<comment type="miscellaneous">
    <text evidence="8">The reaction proceeds by a bi uni uni bi ping pong mechanism.</text>
</comment>
<evidence type="ECO:0000313" key="10">
    <source>
        <dbReference type="Proteomes" id="UP000323994"/>
    </source>
</evidence>
<dbReference type="Pfam" id="PF02569">
    <property type="entry name" value="Pantoate_ligase"/>
    <property type="match status" value="1"/>
</dbReference>
<keyword evidence="3 8" id="KW-0436">Ligase</keyword>
<evidence type="ECO:0000256" key="2">
    <source>
        <dbReference type="ARBA" id="ARBA00009256"/>
    </source>
</evidence>
<name>A0A5M8R016_9BACT</name>
<comment type="pathway">
    <text evidence="1 8">Cofactor biosynthesis; (R)-pantothenate biosynthesis; (R)-pantothenate from (R)-pantoate and beta-alanine: step 1/1.</text>
</comment>
<dbReference type="EMBL" id="VBSN01000027">
    <property type="protein sequence ID" value="KAA6440660.1"/>
    <property type="molecule type" value="Genomic_DNA"/>
</dbReference>
<dbReference type="Gene3D" id="3.40.50.620">
    <property type="entry name" value="HUPs"/>
    <property type="match status" value="1"/>
</dbReference>
<keyword evidence="10" id="KW-1185">Reference proteome</keyword>
<comment type="function">
    <text evidence="8">Catalyzes the condensation of pantoate with beta-alanine in an ATP-dependent reaction via a pantoyl-adenylate intermediate.</text>
</comment>
<dbReference type="InterPro" id="IPR014729">
    <property type="entry name" value="Rossmann-like_a/b/a_fold"/>
</dbReference>
<feature type="binding site" evidence="8">
    <location>
        <position position="176"/>
    </location>
    <ligand>
        <name>ATP</name>
        <dbReference type="ChEBI" id="CHEBI:30616"/>
    </ligand>
</feature>
<evidence type="ECO:0000256" key="3">
    <source>
        <dbReference type="ARBA" id="ARBA00022598"/>
    </source>
</evidence>
<keyword evidence="6 8" id="KW-0067">ATP-binding</keyword>
<comment type="catalytic activity">
    <reaction evidence="7 8">
        <text>(R)-pantoate + beta-alanine + ATP = (R)-pantothenate + AMP + diphosphate + H(+)</text>
        <dbReference type="Rhea" id="RHEA:10912"/>
        <dbReference type="ChEBI" id="CHEBI:15378"/>
        <dbReference type="ChEBI" id="CHEBI:15980"/>
        <dbReference type="ChEBI" id="CHEBI:29032"/>
        <dbReference type="ChEBI" id="CHEBI:30616"/>
        <dbReference type="ChEBI" id="CHEBI:33019"/>
        <dbReference type="ChEBI" id="CHEBI:57966"/>
        <dbReference type="ChEBI" id="CHEBI:456215"/>
        <dbReference type="EC" id="6.3.2.1"/>
    </reaction>
</comment>
<evidence type="ECO:0000256" key="8">
    <source>
        <dbReference type="HAMAP-Rule" id="MF_00158"/>
    </source>
</evidence>
<comment type="subcellular location">
    <subcellularLocation>
        <location evidence="8">Cytoplasm</location>
    </subcellularLocation>
</comment>
<comment type="caution">
    <text evidence="9">The sequence shown here is derived from an EMBL/GenBank/DDBJ whole genome shotgun (WGS) entry which is preliminary data.</text>
</comment>
<dbReference type="AlphaFoldDB" id="A0A5M8R016"/>
<dbReference type="FunFam" id="3.40.50.620:FF:000013">
    <property type="entry name" value="Pantothenate synthetase"/>
    <property type="match status" value="1"/>
</dbReference>
<dbReference type="InterPro" id="IPR003721">
    <property type="entry name" value="Pantoate_ligase"/>
</dbReference>
<dbReference type="SUPFAM" id="SSF52374">
    <property type="entry name" value="Nucleotidylyl transferase"/>
    <property type="match status" value="1"/>
</dbReference>
<feature type="binding site" evidence="8">
    <location>
        <begin position="147"/>
        <end position="150"/>
    </location>
    <ligand>
        <name>ATP</name>
        <dbReference type="ChEBI" id="CHEBI:30616"/>
    </ligand>
</feature>
<evidence type="ECO:0000256" key="1">
    <source>
        <dbReference type="ARBA" id="ARBA00004990"/>
    </source>
</evidence>
<keyword evidence="8" id="KW-0963">Cytoplasm</keyword>
<dbReference type="RefSeq" id="WP_139011652.1">
    <property type="nucleotide sequence ID" value="NZ_VBSN01000027.1"/>
</dbReference>
<dbReference type="InterPro" id="IPR042176">
    <property type="entry name" value="Pantoate_ligase_C"/>
</dbReference>
<evidence type="ECO:0000256" key="7">
    <source>
        <dbReference type="ARBA" id="ARBA00048258"/>
    </source>
</evidence>
<evidence type="ECO:0000256" key="6">
    <source>
        <dbReference type="ARBA" id="ARBA00022840"/>
    </source>
</evidence>
<comment type="similarity">
    <text evidence="2 8">Belongs to the pantothenate synthetase family.</text>
</comment>
<keyword evidence="4 8" id="KW-0566">Pantothenate biosynthesis</keyword>
<feature type="binding site" evidence="8">
    <location>
        <begin position="30"/>
        <end position="37"/>
    </location>
    <ligand>
        <name>ATP</name>
        <dbReference type="ChEBI" id="CHEBI:30616"/>
    </ligand>
</feature>
<dbReference type="HAMAP" id="MF_00158">
    <property type="entry name" value="PanC"/>
    <property type="match status" value="1"/>
</dbReference>
<proteinExistence type="inferred from homology"/>
<feature type="active site" description="Proton donor" evidence="8">
    <location>
        <position position="37"/>
    </location>
</feature>
<dbReference type="NCBIfam" id="TIGR00125">
    <property type="entry name" value="cyt_tran_rel"/>
    <property type="match status" value="1"/>
</dbReference>
<reference evidence="9 10" key="1">
    <citation type="submission" date="2019-05" db="EMBL/GenBank/DDBJ databases">
        <authorList>
            <person name="Qu J.-H."/>
        </authorList>
    </citation>
    <scope>NUCLEOTIDE SEQUENCE [LARGE SCALE GENOMIC DNA]</scope>
    <source>
        <strain evidence="9 10">NS28</strain>
    </source>
</reference>
<dbReference type="PANTHER" id="PTHR21299:SF1">
    <property type="entry name" value="PANTOATE--BETA-ALANINE LIGASE"/>
    <property type="match status" value="1"/>
</dbReference>
<dbReference type="PANTHER" id="PTHR21299">
    <property type="entry name" value="CYTIDYLATE KINASE/PANTOATE-BETA-ALANINE LIGASE"/>
    <property type="match status" value="1"/>
</dbReference>
<dbReference type="CDD" id="cd00560">
    <property type="entry name" value="PanC"/>
    <property type="match status" value="1"/>
</dbReference>
<accession>A0A5M8R016</accession>
<sequence length="280" mass="30942">MEVFTSVKSLRNYLDQQLLKQRTVGLVPTMGALHEGHISLIESAIRQTDITVCSIFVNPTQFNNPEDLLKYPRTPEEDYAMLEKAGCSAVFAPSVEEMYPEAAVLKINFGTLETVMEGASRPGHFNGVGIVVSKLFNIVRPHKAYFGQKDLQQVSIIKRLVADLSFDLELVVCPTVREQDGLAMSSRNRRLNESERNIAPAIYKVLTSAKENLLAGKPVDDVTELAKNELLATSGFTLDYIEVVDLKTLQSAERIGPEGSNAICIAVFLGPVRLIDNIVF</sequence>
<dbReference type="Gene3D" id="3.30.1300.10">
    <property type="entry name" value="Pantoate-beta-alanine ligase, C-terminal domain"/>
    <property type="match status" value="1"/>
</dbReference>
<dbReference type="GO" id="GO:0015940">
    <property type="term" value="P:pantothenate biosynthetic process"/>
    <property type="evidence" value="ECO:0007669"/>
    <property type="project" value="UniProtKB-UniRule"/>
</dbReference>
<dbReference type="EC" id="6.3.2.1" evidence="8"/>
<comment type="subunit">
    <text evidence="8">Homodimer.</text>
</comment>
<evidence type="ECO:0000313" key="9">
    <source>
        <dbReference type="EMBL" id="KAA6440660.1"/>
    </source>
</evidence>
<protein>
    <recommendedName>
        <fullName evidence="8">Pantothenate synthetase</fullName>
        <shortName evidence="8">PS</shortName>
        <ecNumber evidence="8">6.3.2.1</ecNumber>
    </recommendedName>
    <alternativeName>
        <fullName evidence="8">Pantoate--beta-alanine ligase</fullName>
    </alternativeName>
    <alternativeName>
        <fullName evidence="8">Pantoate-activating enzyme</fullName>
    </alternativeName>
</protein>
<feature type="binding site" evidence="8">
    <location>
        <position position="153"/>
    </location>
    <ligand>
        <name>(R)-pantoate</name>
        <dbReference type="ChEBI" id="CHEBI:15980"/>
    </ligand>
</feature>